<name>A0ABQ2D5W3_9DEIO</name>
<keyword evidence="1" id="KW-0472">Membrane</keyword>
<evidence type="ECO:0000313" key="2">
    <source>
        <dbReference type="EMBL" id="GGJ44693.1"/>
    </source>
</evidence>
<evidence type="ECO:0008006" key="4">
    <source>
        <dbReference type="Google" id="ProtNLM"/>
    </source>
</evidence>
<evidence type="ECO:0000256" key="1">
    <source>
        <dbReference type="SAM" id="Phobius"/>
    </source>
</evidence>
<proteinExistence type="predicted"/>
<gene>
    <name evidence="2" type="ORF">GCM10008938_33590</name>
</gene>
<feature type="transmembrane region" description="Helical" evidence="1">
    <location>
        <begin position="133"/>
        <end position="155"/>
    </location>
</feature>
<protein>
    <recommendedName>
        <fullName evidence="4">DUF3592 domain-containing protein</fullName>
    </recommendedName>
</protein>
<dbReference type="Proteomes" id="UP000632222">
    <property type="component" value="Unassembled WGS sequence"/>
</dbReference>
<keyword evidence="1" id="KW-0812">Transmembrane</keyword>
<reference evidence="3" key="1">
    <citation type="journal article" date="2019" name="Int. J. Syst. Evol. Microbiol.">
        <title>The Global Catalogue of Microorganisms (GCM) 10K type strain sequencing project: providing services to taxonomists for standard genome sequencing and annotation.</title>
        <authorList>
            <consortium name="The Broad Institute Genomics Platform"/>
            <consortium name="The Broad Institute Genome Sequencing Center for Infectious Disease"/>
            <person name="Wu L."/>
            <person name="Ma J."/>
        </authorList>
    </citation>
    <scope>NUCLEOTIDE SEQUENCE [LARGE SCALE GENOMIC DNA]</scope>
    <source>
        <strain evidence="3">JCM 14370</strain>
    </source>
</reference>
<dbReference type="EMBL" id="BMOD01000014">
    <property type="protein sequence ID" value="GGJ44693.1"/>
    <property type="molecule type" value="Genomic_DNA"/>
</dbReference>
<evidence type="ECO:0000313" key="3">
    <source>
        <dbReference type="Proteomes" id="UP000632222"/>
    </source>
</evidence>
<comment type="caution">
    <text evidence="2">The sequence shown here is derived from an EMBL/GenBank/DDBJ whole genome shotgun (WGS) entry which is preliminary data.</text>
</comment>
<feature type="transmembrane region" description="Helical" evidence="1">
    <location>
        <begin position="36"/>
        <end position="55"/>
    </location>
</feature>
<organism evidence="2 3">
    <name type="scientific">Deinococcus roseus</name>
    <dbReference type="NCBI Taxonomy" id="392414"/>
    <lineage>
        <taxon>Bacteria</taxon>
        <taxon>Thermotogati</taxon>
        <taxon>Deinococcota</taxon>
        <taxon>Deinococci</taxon>
        <taxon>Deinococcales</taxon>
        <taxon>Deinococcaceae</taxon>
        <taxon>Deinococcus</taxon>
    </lineage>
</organism>
<keyword evidence="3" id="KW-1185">Reference proteome</keyword>
<sequence>MEKLKLGRPGPSGAQQRRTLQGDQARRIWYQNPLPYWRVWINVLVFVGMCMPLLYDQLTFTFSPRHLETTTVVRVEQRGKGGTAMVAILNIHGQDVAIYPPLDPGEATVGEPMTVVCTPQLVCRKNDPWSQNYLYVMLVPLFLVSLLLIVPLLVFRARVRS</sequence>
<keyword evidence="1" id="KW-1133">Transmembrane helix</keyword>
<accession>A0ABQ2D5W3</accession>
<dbReference type="RefSeq" id="WP_189004463.1">
    <property type="nucleotide sequence ID" value="NZ_BMOD01000014.1"/>
</dbReference>